<evidence type="ECO:0000313" key="3">
    <source>
        <dbReference type="Proteomes" id="UP000186364"/>
    </source>
</evidence>
<proteinExistence type="predicted"/>
<organism evidence="2 3">
    <name type="scientific">Xaviernesmea oryzae</name>
    <dbReference type="NCBI Taxonomy" id="464029"/>
    <lineage>
        <taxon>Bacteria</taxon>
        <taxon>Pseudomonadati</taxon>
        <taxon>Pseudomonadota</taxon>
        <taxon>Alphaproteobacteria</taxon>
        <taxon>Hyphomicrobiales</taxon>
        <taxon>Rhizobiaceae</taxon>
        <taxon>Rhizobium/Agrobacterium group</taxon>
        <taxon>Xaviernesmea</taxon>
    </lineage>
</organism>
<dbReference type="PANTHER" id="PTHR43464">
    <property type="entry name" value="METHYLTRANSFERASE"/>
    <property type="match status" value="1"/>
</dbReference>
<reference evidence="2 3" key="1">
    <citation type="submission" date="2016-09" db="EMBL/GenBank/DDBJ databases">
        <title>Rhizobium sp. nov., a novel species isolated from the rice rhizosphere.</title>
        <authorList>
            <person name="Zhao J."/>
            <person name="Zhang X."/>
        </authorList>
    </citation>
    <scope>NUCLEOTIDE SEQUENCE [LARGE SCALE GENOMIC DNA]</scope>
    <source>
        <strain evidence="2 3">1.7048</strain>
    </source>
</reference>
<gene>
    <name evidence="2" type="ORF">BJF93_10005</name>
</gene>
<dbReference type="SUPFAM" id="SSF53335">
    <property type="entry name" value="S-adenosyl-L-methionine-dependent methyltransferases"/>
    <property type="match status" value="1"/>
</dbReference>
<sequence length="191" mass="21770">MPDYAAIYDDVYQRVPGYQTPLSSPGLRVAYKAADLIRASGPDHLDVGCGLGFVVEALRNIPFRKNSRGADVSRVACQGANTRLGEERAFEIQAGRLPFEDQSFDLVTCFDVLEHLDLPDVERLRMEINRVAKPGALQIFNISLRDSGTRDLNNESVHRTVRPAYWWDEIFNFDRYEVDKADREMTAFVRR</sequence>
<comment type="caution">
    <text evidence="2">The sequence shown here is derived from an EMBL/GenBank/DDBJ whole genome shotgun (WGS) entry which is preliminary data.</text>
</comment>
<dbReference type="Gene3D" id="3.40.50.150">
    <property type="entry name" value="Vaccinia Virus protein VP39"/>
    <property type="match status" value="1"/>
</dbReference>
<evidence type="ECO:0000313" key="2">
    <source>
        <dbReference type="EMBL" id="OLP59924.1"/>
    </source>
</evidence>
<evidence type="ECO:0000259" key="1">
    <source>
        <dbReference type="Pfam" id="PF08241"/>
    </source>
</evidence>
<dbReference type="Proteomes" id="UP000186364">
    <property type="component" value="Unassembled WGS sequence"/>
</dbReference>
<dbReference type="RefSeq" id="WP_075627686.1">
    <property type="nucleotide sequence ID" value="NZ_FOAM01000002.1"/>
</dbReference>
<keyword evidence="3" id="KW-1185">Reference proteome</keyword>
<dbReference type="InterPro" id="IPR013216">
    <property type="entry name" value="Methyltransf_11"/>
</dbReference>
<dbReference type="CDD" id="cd02440">
    <property type="entry name" value="AdoMet_MTases"/>
    <property type="match status" value="1"/>
</dbReference>
<dbReference type="OrthoDB" id="9810247at2"/>
<dbReference type="Pfam" id="PF08241">
    <property type="entry name" value="Methyltransf_11"/>
    <property type="match status" value="1"/>
</dbReference>
<accession>A0A1Q9AWW4</accession>
<name>A0A1Q9AWW4_9HYPH</name>
<dbReference type="InterPro" id="IPR029063">
    <property type="entry name" value="SAM-dependent_MTases_sf"/>
</dbReference>
<protein>
    <recommendedName>
        <fullName evidence="1">Methyltransferase type 11 domain-containing protein</fullName>
    </recommendedName>
</protein>
<dbReference type="EMBL" id="MKIP01000043">
    <property type="protein sequence ID" value="OLP59924.1"/>
    <property type="molecule type" value="Genomic_DNA"/>
</dbReference>
<dbReference type="GO" id="GO:0008757">
    <property type="term" value="F:S-adenosylmethionine-dependent methyltransferase activity"/>
    <property type="evidence" value="ECO:0007669"/>
    <property type="project" value="InterPro"/>
</dbReference>
<feature type="domain" description="Methyltransferase type 11" evidence="1">
    <location>
        <begin position="45"/>
        <end position="137"/>
    </location>
</feature>
<dbReference type="AlphaFoldDB" id="A0A1Q9AWW4"/>